<dbReference type="Proteomes" id="UP000802392">
    <property type="component" value="Unassembled WGS sequence"/>
</dbReference>
<comment type="caution">
    <text evidence="1">The sequence shown here is derived from an EMBL/GenBank/DDBJ whole genome shotgun (WGS) entry which is preliminary data.</text>
</comment>
<sequence length="229" mass="24894">MGTVLLEELSFSSELTHAVVLRDVQQYEVTGPVVVVNLAGSDAFVGHGQSAALPAFSSTILHGGSITGALLAVLSVETVQNGEQRARDLGWADFYGAEAGQPVLLRSTQDTLGTVLLDPALVLRQPGLTPGEKAFTVKANLWFSPAGTDCGIHNRHDFIEVHTQISGLGRMQKFTSQEHGSLYEDQLLSPGNTNPVPFCLEREGTFTYPWHQYRADTDCIWLALEYHLS</sequence>
<organism evidence="1 2">
    <name type="scientific">Paenarthrobacter ilicis</name>
    <dbReference type="NCBI Taxonomy" id="43665"/>
    <lineage>
        <taxon>Bacteria</taxon>
        <taxon>Bacillati</taxon>
        <taxon>Actinomycetota</taxon>
        <taxon>Actinomycetes</taxon>
        <taxon>Micrococcales</taxon>
        <taxon>Micrococcaceae</taxon>
        <taxon>Paenarthrobacter</taxon>
    </lineage>
</organism>
<proteinExistence type="predicted"/>
<gene>
    <name evidence="1" type="ORF">FHR86_001720</name>
</gene>
<name>A0ABX0TFX8_9MICC</name>
<keyword evidence="2" id="KW-1185">Reference proteome</keyword>
<reference evidence="1 2" key="1">
    <citation type="submission" date="2020-03" db="EMBL/GenBank/DDBJ databases">
        <title>Genomic Encyclopedia of Type Strains, Phase III (KMG-III): the genomes of soil and plant-associated and newly described type strains.</title>
        <authorList>
            <person name="Whitman W."/>
        </authorList>
    </citation>
    <scope>NUCLEOTIDE SEQUENCE [LARGE SCALE GENOMIC DNA]</scope>
    <source>
        <strain evidence="1 2">CECT 4207</strain>
    </source>
</reference>
<dbReference type="RefSeq" id="WP_167265149.1">
    <property type="nucleotide sequence ID" value="NZ_BAAAVO010000013.1"/>
</dbReference>
<dbReference type="EMBL" id="JAAOZD010000003">
    <property type="protein sequence ID" value="NIJ01399.1"/>
    <property type="molecule type" value="Genomic_DNA"/>
</dbReference>
<protein>
    <submittedName>
        <fullName evidence="1">Uncharacterized protein</fullName>
    </submittedName>
</protein>
<evidence type="ECO:0000313" key="1">
    <source>
        <dbReference type="EMBL" id="NIJ01399.1"/>
    </source>
</evidence>
<accession>A0ABX0TFX8</accession>
<evidence type="ECO:0000313" key="2">
    <source>
        <dbReference type="Proteomes" id="UP000802392"/>
    </source>
</evidence>